<dbReference type="HAMAP" id="MF_00185">
    <property type="entry name" value="IPP_trans"/>
    <property type="match status" value="1"/>
</dbReference>
<evidence type="ECO:0000256" key="9">
    <source>
        <dbReference type="ARBA" id="ARBA00049563"/>
    </source>
</evidence>
<dbReference type="InterPro" id="IPR039657">
    <property type="entry name" value="Dimethylallyltransferase"/>
</dbReference>
<keyword evidence="5 10" id="KW-0819">tRNA processing</keyword>
<feature type="binding site" evidence="10">
    <location>
        <begin position="56"/>
        <end position="63"/>
    </location>
    <ligand>
        <name>ATP</name>
        <dbReference type="ChEBI" id="CHEBI:30616"/>
    </ligand>
</feature>
<dbReference type="InterPro" id="IPR027417">
    <property type="entry name" value="P-loop_NTPase"/>
</dbReference>
<gene>
    <name evidence="10" type="primary">miaA</name>
    <name evidence="14" type="ORF">DMP07_02185</name>
</gene>
<protein>
    <recommendedName>
        <fullName evidence="10">tRNA dimethylallyltransferase</fullName>
        <ecNumber evidence="10">2.5.1.75</ecNumber>
    </recommendedName>
    <alternativeName>
        <fullName evidence="10">Dimethylallyl diphosphate:tRNA dimethylallyltransferase</fullName>
        <shortName evidence="10">DMAPP:tRNA dimethylallyltransferase</shortName>
        <shortName evidence="10">DMATase</shortName>
    </alternativeName>
    <alternativeName>
        <fullName evidence="10">Isopentenyl-diphosphate:tRNA isopentenyltransferase</fullName>
        <shortName evidence="10">IPP transferase</shortName>
        <shortName evidence="10">IPPT</shortName>
        <shortName evidence="10">IPTase</shortName>
    </alternativeName>
</protein>
<comment type="similarity">
    <text evidence="3 10 13">Belongs to the IPP transferase family.</text>
</comment>
<comment type="function">
    <text evidence="2 10 12">Catalyzes the transfer of a dimethylallyl group onto the adenine at position 37 in tRNAs that read codons beginning with uridine, leading to the formation of N6-(dimethylallyl)adenosine (i(6)A).</text>
</comment>
<feature type="site" description="Interaction with substrate tRNA" evidence="10">
    <location>
        <position position="146"/>
    </location>
</feature>
<dbReference type="InterPro" id="IPR018022">
    <property type="entry name" value="IPT"/>
</dbReference>
<keyword evidence="15" id="KW-1185">Reference proteome</keyword>
<dbReference type="GO" id="GO:0005524">
    <property type="term" value="F:ATP binding"/>
    <property type="evidence" value="ECO:0007669"/>
    <property type="project" value="UniProtKB-UniRule"/>
</dbReference>
<reference evidence="15" key="1">
    <citation type="submission" date="2018-05" db="EMBL/GenBank/DDBJ databases">
        <title>Genome Sequencing of selected type strains of the family Eggerthellaceae.</title>
        <authorList>
            <person name="Danylec N."/>
            <person name="Stoll D.A."/>
            <person name="Doetsch A."/>
            <person name="Huch M."/>
        </authorList>
    </citation>
    <scope>NUCLEOTIDE SEQUENCE [LARGE SCALE GENOMIC DNA]</scope>
    <source>
        <strain evidence="15">DSM 17537</strain>
    </source>
</reference>
<keyword evidence="7 10" id="KW-0067">ATP-binding</keyword>
<dbReference type="AlphaFoldDB" id="A0A3N0AHS3"/>
<evidence type="ECO:0000256" key="13">
    <source>
        <dbReference type="RuleBase" id="RU003785"/>
    </source>
</evidence>
<dbReference type="Gene3D" id="1.10.20.140">
    <property type="match status" value="1"/>
</dbReference>
<comment type="cofactor">
    <cofactor evidence="1 10">
        <name>Mg(2+)</name>
        <dbReference type="ChEBI" id="CHEBI:18420"/>
    </cofactor>
</comment>
<evidence type="ECO:0000256" key="2">
    <source>
        <dbReference type="ARBA" id="ARBA00003213"/>
    </source>
</evidence>
<name>A0A3N0AHS3_9ACTN</name>
<dbReference type="GO" id="GO:0052381">
    <property type="term" value="F:tRNA dimethylallyltransferase activity"/>
    <property type="evidence" value="ECO:0007669"/>
    <property type="project" value="UniProtKB-UniRule"/>
</dbReference>
<dbReference type="EC" id="2.5.1.75" evidence="10"/>
<dbReference type="Proteomes" id="UP000267368">
    <property type="component" value="Unassembled WGS sequence"/>
</dbReference>
<evidence type="ECO:0000256" key="7">
    <source>
        <dbReference type="ARBA" id="ARBA00022840"/>
    </source>
</evidence>
<evidence type="ECO:0000256" key="10">
    <source>
        <dbReference type="HAMAP-Rule" id="MF_00185"/>
    </source>
</evidence>
<evidence type="ECO:0000256" key="11">
    <source>
        <dbReference type="RuleBase" id="RU003783"/>
    </source>
</evidence>
<dbReference type="PANTHER" id="PTHR11088:SF60">
    <property type="entry name" value="TRNA DIMETHYLALLYLTRANSFERASE"/>
    <property type="match status" value="1"/>
</dbReference>
<dbReference type="OrthoDB" id="9776390at2"/>
<evidence type="ECO:0000256" key="3">
    <source>
        <dbReference type="ARBA" id="ARBA00005842"/>
    </source>
</evidence>
<dbReference type="SUPFAM" id="SSF52540">
    <property type="entry name" value="P-loop containing nucleoside triphosphate hydrolases"/>
    <property type="match status" value="2"/>
</dbReference>
<evidence type="ECO:0000256" key="4">
    <source>
        <dbReference type="ARBA" id="ARBA00022679"/>
    </source>
</evidence>
<keyword evidence="4 10" id="KW-0808">Transferase</keyword>
<dbReference type="NCBIfam" id="TIGR00174">
    <property type="entry name" value="miaA"/>
    <property type="match status" value="1"/>
</dbReference>
<dbReference type="EMBL" id="QICB01000001">
    <property type="protein sequence ID" value="RNL21659.1"/>
    <property type="molecule type" value="Genomic_DNA"/>
</dbReference>
<feature type="region of interest" description="Interaction with substrate tRNA" evidence="10">
    <location>
        <begin position="81"/>
        <end position="84"/>
    </location>
</feature>
<comment type="subunit">
    <text evidence="10">Monomer.</text>
</comment>
<evidence type="ECO:0000256" key="8">
    <source>
        <dbReference type="ARBA" id="ARBA00022842"/>
    </source>
</evidence>
<dbReference type="PANTHER" id="PTHR11088">
    <property type="entry name" value="TRNA DIMETHYLALLYLTRANSFERASE"/>
    <property type="match status" value="1"/>
</dbReference>
<evidence type="ECO:0000256" key="6">
    <source>
        <dbReference type="ARBA" id="ARBA00022741"/>
    </source>
</evidence>
<evidence type="ECO:0000256" key="1">
    <source>
        <dbReference type="ARBA" id="ARBA00001946"/>
    </source>
</evidence>
<evidence type="ECO:0000256" key="12">
    <source>
        <dbReference type="RuleBase" id="RU003784"/>
    </source>
</evidence>
<dbReference type="GO" id="GO:0006400">
    <property type="term" value="P:tRNA modification"/>
    <property type="evidence" value="ECO:0007669"/>
    <property type="project" value="TreeGrafter"/>
</dbReference>
<dbReference type="Gene3D" id="3.40.50.300">
    <property type="entry name" value="P-loop containing nucleotide triphosphate hydrolases"/>
    <property type="match status" value="1"/>
</dbReference>
<evidence type="ECO:0000313" key="14">
    <source>
        <dbReference type="EMBL" id="RNL21659.1"/>
    </source>
</evidence>
<keyword evidence="6 10" id="KW-0547">Nucleotide-binding</keyword>
<organism evidence="14 15">
    <name type="scientific">Slackia faecicanis</name>
    <dbReference type="NCBI Taxonomy" id="255723"/>
    <lineage>
        <taxon>Bacteria</taxon>
        <taxon>Bacillati</taxon>
        <taxon>Actinomycetota</taxon>
        <taxon>Coriobacteriia</taxon>
        <taxon>Eggerthellales</taxon>
        <taxon>Eggerthellaceae</taxon>
        <taxon>Slackia</taxon>
    </lineage>
</organism>
<feature type="site" description="Interaction with substrate tRNA" evidence="10">
    <location>
        <position position="170"/>
    </location>
</feature>
<comment type="catalytic activity">
    <reaction evidence="9 10 11">
        <text>adenosine(37) in tRNA + dimethylallyl diphosphate = N(6)-dimethylallyladenosine(37) in tRNA + diphosphate</text>
        <dbReference type="Rhea" id="RHEA:26482"/>
        <dbReference type="Rhea" id="RHEA-COMP:10162"/>
        <dbReference type="Rhea" id="RHEA-COMP:10375"/>
        <dbReference type="ChEBI" id="CHEBI:33019"/>
        <dbReference type="ChEBI" id="CHEBI:57623"/>
        <dbReference type="ChEBI" id="CHEBI:74411"/>
        <dbReference type="ChEBI" id="CHEBI:74415"/>
        <dbReference type="EC" id="2.5.1.75"/>
    </reaction>
</comment>
<sequence>MPQASRAPRSWFASTRRAPGICRERSSVISGAGQAQAPAASEFELALAHPVVCVVGPTASGKTDVAQEVAARIGGAVISADSMQIYRGMDIGTGKIAPDQRRVEHFGLDICEPGEPYSAALFQDYARSCFRSLDAEGRRSVLAGGTGLYVRAAIDDYRFPRGEQTGNPVRDYYARVLEGQGAQELWSMLERRDPESAALIHPNNTRRVIRAFEMIELENTTYARQHEGFSHMAQSVPAVFFGLSVDPAVLNERIERRVDSMVERGLLDEVRSLAAHGFEGALTAREAIGYKEIVAALRGECTLDEGVEQIKTATRRYAKRQRTWWRKDERVRWIDADDADVARMADEIVASLDAARASASSVR</sequence>
<evidence type="ECO:0000256" key="5">
    <source>
        <dbReference type="ARBA" id="ARBA00022694"/>
    </source>
</evidence>
<comment type="caution">
    <text evidence="10">Lacks conserved residue(s) required for the propagation of feature annotation.</text>
</comment>
<evidence type="ECO:0000313" key="15">
    <source>
        <dbReference type="Proteomes" id="UP000267368"/>
    </source>
</evidence>
<dbReference type="Pfam" id="PF01715">
    <property type="entry name" value="IPPT"/>
    <property type="match status" value="1"/>
</dbReference>
<feature type="binding site" evidence="10">
    <location>
        <begin position="58"/>
        <end position="63"/>
    </location>
    <ligand>
        <name>substrate</name>
    </ligand>
</feature>
<proteinExistence type="inferred from homology"/>
<accession>A0A3N0AHS3</accession>
<keyword evidence="8 10" id="KW-0460">Magnesium</keyword>
<comment type="caution">
    <text evidence="14">The sequence shown here is derived from an EMBL/GenBank/DDBJ whole genome shotgun (WGS) entry which is preliminary data.</text>
</comment>